<dbReference type="Gene3D" id="2.170.130.10">
    <property type="entry name" value="TonB-dependent receptor, plug domain"/>
    <property type="match status" value="1"/>
</dbReference>
<dbReference type="Pfam" id="PF07715">
    <property type="entry name" value="Plug"/>
    <property type="match status" value="1"/>
</dbReference>
<dbReference type="InterPro" id="IPR039426">
    <property type="entry name" value="TonB-dep_rcpt-like"/>
</dbReference>
<proteinExistence type="inferred from homology"/>
<evidence type="ECO:0000256" key="8">
    <source>
        <dbReference type="ARBA" id="ARBA00023170"/>
    </source>
</evidence>
<evidence type="ECO:0000313" key="16">
    <source>
        <dbReference type="Proteomes" id="UP000449678"/>
    </source>
</evidence>
<dbReference type="PANTHER" id="PTHR47234">
    <property type="match status" value="1"/>
</dbReference>
<evidence type="ECO:0000256" key="10">
    <source>
        <dbReference type="PROSITE-ProRule" id="PRU01360"/>
    </source>
</evidence>
<comment type="similarity">
    <text evidence="2 10 11">Belongs to the TonB-dependent receptor family.</text>
</comment>
<accession>A0ABW9VFK6</accession>
<dbReference type="EMBL" id="WWCO01000028">
    <property type="protein sequence ID" value="MYM37373.1"/>
    <property type="molecule type" value="Genomic_DNA"/>
</dbReference>
<dbReference type="InterPro" id="IPR000531">
    <property type="entry name" value="Beta-barrel_TonB"/>
</dbReference>
<dbReference type="PROSITE" id="PS52016">
    <property type="entry name" value="TONB_DEPENDENT_REC_3"/>
    <property type="match status" value="1"/>
</dbReference>
<dbReference type="RefSeq" id="WP_160992686.1">
    <property type="nucleotide sequence ID" value="NZ_WWCO01000028.1"/>
</dbReference>
<keyword evidence="8 15" id="KW-0675">Receptor</keyword>
<dbReference type="InterPro" id="IPR012910">
    <property type="entry name" value="Plug_dom"/>
</dbReference>
<organism evidence="15 16">
    <name type="scientific">Duganella lactea</name>
    <dbReference type="NCBI Taxonomy" id="2692173"/>
    <lineage>
        <taxon>Bacteria</taxon>
        <taxon>Pseudomonadati</taxon>
        <taxon>Pseudomonadota</taxon>
        <taxon>Betaproteobacteria</taxon>
        <taxon>Burkholderiales</taxon>
        <taxon>Oxalobacteraceae</taxon>
        <taxon>Telluria group</taxon>
        <taxon>Duganella</taxon>
    </lineage>
</organism>
<keyword evidence="16" id="KW-1185">Reference proteome</keyword>
<dbReference type="CDD" id="cd01347">
    <property type="entry name" value="ligand_gated_channel"/>
    <property type="match status" value="1"/>
</dbReference>
<sequence>MKLQEKVGARSVRLALAVLAGSTLFAGQASAQDDQQPIQKVEITGSAIKRINVEGALPVQRLSSEQIAKTGANSVADLIQALPSMQGFTVAATAAGTNSGGRVSASIHDIGESYTLVLLNGRRIAPQGSGSAINLNAIPMSAVERVEILTDGASALYGSDAIAGVINFILKKNLQGGSIEGTFSQPGKSSAGDSSNFSATYGFGDLDENRYNVLLSVRHDEQSQLKATDRSFANTSFRPFSWNGNNYMWDRSSTSAIPGNVNATYKDGRTKDSTSTIAFNPYFNANGNCGPMQQPSYNNVSTAQNCGFDSTATIEIVPQSRRDSLFGKVTWRATDSIELFAEAAYSRMDLTARIAPNAISIATAKGSTLYNNYVRPYLTTAQDANLSSASISYRTYDWGTRDSQTITESKNFVIGAEGDIGAWNFGTGLTWSQNSIDERYVGGYQKNNELRSMLANNQFNPFLTAGQQSAATKTLIANSIYNGSIREASTTLKGIDARASRELIKLPAGAAQIAFGGDYRNYHYEQTPNATSSDIYGFSASPAYDMERNNYGVFSELNVPVVKSFEVTAAARYDTIEAVKNHLANREMGHKESASTYKVSARWQPTQSFLLRGSYGTGFKAPSMLDIGQPLVAAGFTARGYTCPVNLAAENSAYCRPGVAQYNVISGGNENLKPEKSKQYTVGFRFEPTSSWYVQADLWDVKIRDAVSSVSEAQIFSNPTLFRSLFTTFVDPGDGLTKWAKKTLSINIGQTHNQGIDWETSYRQKFGFGTWTNTLNGTYLMKSDYTVPGTASDWTNNMNYFGITDAVSFRHVVRLASTLDTGAFSNSLIVNYRNGYTDASASVYNLTTNSPVPALRIHVPSHLTIDWQGKWQATKAISLRAGVKNLADRNPPLSLRASSGHQVGYDARYADPMGRTFYMTGNYTF</sequence>
<keyword evidence="4 10" id="KW-1134">Transmembrane beta strand</keyword>
<keyword evidence="7 10" id="KW-0472">Membrane</keyword>
<evidence type="ECO:0000259" key="13">
    <source>
        <dbReference type="Pfam" id="PF00593"/>
    </source>
</evidence>
<reference evidence="15 16" key="1">
    <citation type="submission" date="2019-12" db="EMBL/GenBank/DDBJ databases">
        <title>Novel species isolated from a subtropical stream in China.</title>
        <authorList>
            <person name="Lu H."/>
        </authorList>
    </citation>
    <scope>NUCLEOTIDE SEQUENCE [LARGE SCALE GENOMIC DNA]</scope>
    <source>
        <strain evidence="15 16">FT94W</strain>
    </source>
</reference>
<feature type="domain" description="TonB-dependent receptor-like beta-barrel" evidence="13">
    <location>
        <begin position="367"/>
        <end position="886"/>
    </location>
</feature>
<dbReference type="Gene3D" id="2.40.170.20">
    <property type="entry name" value="TonB-dependent receptor, beta-barrel domain"/>
    <property type="match status" value="1"/>
</dbReference>
<keyword evidence="9 10" id="KW-0998">Cell outer membrane</keyword>
<keyword evidence="6 11" id="KW-0798">TonB box</keyword>
<evidence type="ECO:0000256" key="4">
    <source>
        <dbReference type="ARBA" id="ARBA00022452"/>
    </source>
</evidence>
<keyword evidence="12" id="KW-0732">Signal</keyword>
<dbReference type="SUPFAM" id="SSF56935">
    <property type="entry name" value="Porins"/>
    <property type="match status" value="1"/>
</dbReference>
<evidence type="ECO:0000259" key="14">
    <source>
        <dbReference type="Pfam" id="PF07715"/>
    </source>
</evidence>
<evidence type="ECO:0000256" key="9">
    <source>
        <dbReference type="ARBA" id="ARBA00023237"/>
    </source>
</evidence>
<evidence type="ECO:0000256" key="12">
    <source>
        <dbReference type="SAM" id="SignalP"/>
    </source>
</evidence>
<dbReference type="InterPro" id="IPR036942">
    <property type="entry name" value="Beta-barrel_TonB_sf"/>
</dbReference>
<evidence type="ECO:0000256" key="7">
    <source>
        <dbReference type="ARBA" id="ARBA00023136"/>
    </source>
</evidence>
<evidence type="ECO:0000313" key="15">
    <source>
        <dbReference type="EMBL" id="MYM37373.1"/>
    </source>
</evidence>
<feature type="domain" description="TonB-dependent receptor plug" evidence="14">
    <location>
        <begin position="57"/>
        <end position="165"/>
    </location>
</feature>
<dbReference type="InterPro" id="IPR037066">
    <property type="entry name" value="Plug_dom_sf"/>
</dbReference>
<protein>
    <submittedName>
        <fullName evidence="15">TonB-dependent receptor</fullName>
    </submittedName>
</protein>
<dbReference type="Proteomes" id="UP000449678">
    <property type="component" value="Unassembled WGS sequence"/>
</dbReference>
<gene>
    <name evidence="15" type="ORF">GTP38_23885</name>
</gene>
<dbReference type="PANTHER" id="PTHR47234:SF2">
    <property type="entry name" value="TONB-DEPENDENT RECEPTOR"/>
    <property type="match status" value="1"/>
</dbReference>
<name>A0ABW9VFK6_9BURK</name>
<comment type="caution">
    <text evidence="15">The sequence shown here is derived from an EMBL/GenBank/DDBJ whole genome shotgun (WGS) entry which is preliminary data.</text>
</comment>
<feature type="signal peptide" evidence="12">
    <location>
        <begin position="1"/>
        <end position="31"/>
    </location>
</feature>
<evidence type="ECO:0000256" key="5">
    <source>
        <dbReference type="ARBA" id="ARBA00022692"/>
    </source>
</evidence>
<keyword evidence="5 10" id="KW-0812">Transmembrane</keyword>
<evidence type="ECO:0000256" key="6">
    <source>
        <dbReference type="ARBA" id="ARBA00023077"/>
    </source>
</evidence>
<evidence type="ECO:0000256" key="1">
    <source>
        <dbReference type="ARBA" id="ARBA00004571"/>
    </source>
</evidence>
<keyword evidence="3 10" id="KW-0813">Transport</keyword>
<comment type="subcellular location">
    <subcellularLocation>
        <location evidence="1 10">Cell outer membrane</location>
        <topology evidence="1 10">Multi-pass membrane protein</topology>
    </subcellularLocation>
</comment>
<evidence type="ECO:0000256" key="3">
    <source>
        <dbReference type="ARBA" id="ARBA00022448"/>
    </source>
</evidence>
<dbReference type="Pfam" id="PF00593">
    <property type="entry name" value="TonB_dep_Rec_b-barrel"/>
    <property type="match status" value="1"/>
</dbReference>
<evidence type="ECO:0000256" key="11">
    <source>
        <dbReference type="RuleBase" id="RU003357"/>
    </source>
</evidence>
<evidence type="ECO:0000256" key="2">
    <source>
        <dbReference type="ARBA" id="ARBA00009810"/>
    </source>
</evidence>
<feature type="chain" id="PRO_5045931742" evidence="12">
    <location>
        <begin position="32"/>
        <end position="925"/>
    </location>
</feature>